<feature type="region of interest" description="Disordered" evidence="1">
    <location>
        <begin position="16"/>
        <end position="35"/>
    </location>
</feature>
<proteinExistence type="predicted"/>
<evidence type="ECO:0000313" key="2">
    <source>
        <dbReference type="EMBL" id="RNA09063.1"/>
    </source>
</evidence>
<accession>A0A3M7QCP3</accession>
<comment type="caution">
    <text evidence="2">The sequence shown here is derived from an EMBL/GenBank/DDBJ whole genome shotgun (WGS) entry which is preliminary data.</text>
</comment>
<keyword evidence="3" id="KW-1185">Reference proteome</keyword>
<name>A0A3M7QCP3_BRAPC</name>
<dbReference type="EMBL" id="REGN01006555">
    <property type="protein sequence ID" value="RNA09063.1"/>
    <property type="molecule type" value="Genomic_DNA"/>
</dbReference>
<organism evidence="2 3">
    <name type="scientific">Brachionus plicatilis</name>
    <name type="common">Marine rotifer</name>
    <name type="synonym">Brachionus muelleri</name>
    <dbReference type="NCBI Taxonomy" id="10195"/>
    <lineage>
        <taxon>Eukaryota</taxon>
        <taxon>Metazoa</taxon>
        <taxon>Spiralia</taxon>
        <taxon>Gnathifera</taxon>
        <taxon>Rotifera</taxon>
        <taxon>Eurotatoria</taxon>
        <taxon>Monogononta</taxon>
        <taxon>Pseudotrocha</taxon>
        <taxon>Ploima</taxon>
        <taxon>Brachionidae</taxon>
        <taxon>Brachionus</taxon>
    </lineage>
</organism>
<protein>
    <submittedName>
        <fullName evidence="2">Uncharacterized protein</fullName>
    </submittedName>
</protein>
<feature type="compositionally biased region" description="Basic and acidic residues" evidence="1">
    <location>
        <begin position="23"/>
        <end position="35"/>
    </location>
</feature>
<sequence>MFWLYLTKLNISPRSYRENMTPEQKENETKRSENRARCLRQFSSAHRMILTDTKQSYYRRSRFFHFRFQVDQPDKSWMICVMNSINFNEN</sequence>
<evidence type="ECO:0000313" key="3">
    <source>
        <dbReference type="Proteomes" id="UP000276133"/>
    </source>
</evidence>
<dbReference type="AlphaFoldDB" id="A0A3M7QCP3"/>
<dbReference type="Proteomes" id="UP000276133">
    <property type="component" value="Unassembled WGS sequence"/>
</dbReference>
<evidence type="ECO:0000256" key="1">
    <source>
        <dbReference type="SAM" id="MobiDB-lite"/>
    </source>
</evidence>
<reference evidence="2 3" key="1">
    <citation type="journal article" date="2018" name="Sci. Rep.">
        <title>Genomic signatures of local adaptation to the degree of environmental predictability in rotifers.</title>
        <authorList>
            <person name="Franch-Gras L."/>
            <person name="Hahn C."/>
            <person name="Garcia-Roger E.M."/>
            <person name="Carmona M.J."/>
            <person name="Serra M."/>
            <person name="Gomez A."/>
        </authorList>
    </citation>
    <scope>NUCLEOTIDE SEQUENCE [LARGE SCALE GENOMIC DNA]</scope>
    <source>
        <strain evidence="2">HYR1</strain>
    </source>
</reference>
<gene>
    <name evidence="2" type="ORF">BpHYR1_048279</name>
</gene>